<evidence type="ECO:0000313" key="1">
    <source>
        <dbReference type="EMBL" id="KAK7795307.1"/>
    </source>
</evidence>
<name>A0AAW0GX61_MYOGA</name>
<dbReference type="AlphaFoldDB" id="A0AAW0GX61"/>
<sequence>MRILGYPQKPGYKKPNKVKGKEEAAQTYILRQELSLNLELTAWLGCRRGASGIRPSPLSPAFP</sequence>
<organism evidence="1 2">
    <name type="scientific">Myodes glareolus</name>
    <name type="common">Bank vole</name>
    <name type="synonym">Clethrionomys glareolus</name>
    <dbReference type="NCBI Taxonomy" id="447135"/>
    <lineage>
        <taxon>Eukaryota</taxon>
        <taxon>Metazoa</taxon>
        <taxon>Chordata</taxon>
        <taxon>Craniata</taxon>
        <taxon>Vertebrata</taxon>
        <taxon>Euteleostomi</taxon>
        <taxon>Mammalia</taxon>
        <taxon>Eutheria</taxon>
        <taxon>Euarchontoglires</taxon>
        <taxon>Glires</taxon>
        <taxon>Rodentia</taxon>
        <taxon>Myomorpha</taxon>
        <taxon>Muroidea</taxon>
        <taxon>Cricetidae</taxon>
        <taxon>Arvicolinae</taxon>
        <taxon>Myodes</taxon>
    </lineage>
</organism>
<feature type="non-terminal residue" evidence="1">
    <location>
        <position position="63"/>
    </location>
</feature>
<dbReference type="EMBL" id="JBBHLL010002693">
    <property type="protein sequence ID" value="KAK7795307.1"/>
    <property type="molecule type" value="Genomic_DNA"/>
</dbReference>
<evidence type="ECO:0000313" key="2">
    <source>
        <dbReference type="Proteomes" id="UP001488838"/>
    </source>
</evidence>
<reference evidence="1 2" key="1">
    <citation type="journal article" date="2023" name="bioRxiv">
        <title>Conserved and derived expression patterns and positive selection on dental genes reveal complex evolutionary context of ever-growing rodent molars.</title>
        <authorList>
            <person name="Calamari Z.T."/>
            <person name="Song A."/>
            <person name="Cohen E."/>
            <person name="Akter M."/>
            <person name="Roy R.D."/>
            <person name="Hallikas O."/>
            <person name="Christensen M.M."/>
            <person name="Li P."/>
            <person name="Marangoni P."/>
            <person name="Jernvall J."/>
            <person name="Klein O.D."/>
        </authorList>
    </citation>
    <scope>NUCLEOTIDE SEQUENCE [LARGE SCALE GENOMIC DNA]</scope>
    <source>
        <strain evidence="1">V071</strain>
    </source>
</reference>
<gene>
    <name evidence="1" type="ORF">U0070_023536</name>
</gene>
<protein>
    <submittedName>
        <fullName evidence="1">Uncharacterized protein</fullName>
    </submittedName>
</protein>
<proteinExistence type="predicted"/>
<dbReference type="Proteomes" id="UP001488838">
    <property type="component" value="Unassembled WGS sequence"/>
</dbReference>
<keyword evidence="2" id="KW-1185">Reference proteome</keyword>
<accession>A0AAW0GX61</accession>
<comment type="caution">
    <text evidence="1">The sequence shown here is derived from an EMBL/GenBank/DDBJ whole genome shotgun (WGS) entry which is preliminary data.</text>
</comment>